<dbReference type="GO" id="GO:0016020">
    <property type="term" value="C:membrane"/>
    <property type="evidence" value="ECO:0007669"/>
    <property type="project" value="UniProtKB-SubCell"/>
</dbReference>
<dbReference type="AlphaFoldDB" id="A0A5S5BVD7"/>
<evidence type="ECO:0000256" key="6">
    <source>
        <dbReference type="ARBA" id="ARBA00023139"/>
    </source>
</evidence>
<proteinExistence type="inferred from homology"/>
<evidence type="ECO:0000313" key="11">
    <source>
        <dbReference type="Proteomes" id="UP000323257"/>
    </source>
</evidence>
<dbReference type="PANTHER" id="PTHR35789:SF1">
    <property type="entry name" value="SPORE GERMINATION PROTEIN B3"/>
    <property type="match status" value="1"/>
</dbReference>
<dbReference type="InterPro" id="IPR046953">
    <property type="entry name" value="Spore_GerAC-like_C"/>
</dbReference>
<evidence type="ECO:0000256" key="4">
    <source>
        <dbReference type="ARBA" id="ARBA00022729"/>
    </source>
</evidence>
<dbReference type="PANTHER" id="PTHR35789">
    <property type="entry name" value="SPORE GERMINATION PROTEIN B3"/>
    <property type="match status" value="1"/>
</dbReference>
<dbReference type="EMBL" id="VNHS01000010">
    <property type="protein sequence ID" value="TYP71151.1"/>
    <property type="molecule type" value="Genomic_DNA"/>
</dbReference>
<sequence>MRGKGLLAVLLLAVLLLPLAGCGFKDIDKRFFIVALGIDAADEGKGFKVTLRLAVPSPKIEPGSALSEVKTIQAPTIAEAVRLAKSHVDKELDFGHCKVFVLGEKLVKKNYTDVMEWMSRRRDIQSVAYLSIGRPDAQSIVKIAPKTERYPGNALFLAFGVDGTESSYSISTYLFDFNRRYGEHGMDPVLPLIRKDPQEGDYFISRIALLDKSKMVMLLTPQESQLYNQIANRFGKSTIKATIEEENIVLAANSVSSSYKIMSDQDGNQKLRLKMKISGLFEEAPLGIYEKDWHKLEQTLSEQTEAQIKRMLVKIQKAGIDPFGFGLKYRATHAGNDQTWKTWQKIYPELEFDVKVNVHVEGTGLSR</sequence>
<dbReference type="Pfam" id="PF05504">
    <property type="entry name" value="Spore_GerAC"/>
    <property type="match status" value="1"/>
</dbReference>
<reference evidence="10 11" key="1">
    <citation type="submission" date="2019-07" db="EMBL/GenBank/DDBJ databases">
        <title>Genomic Encyclopedia of Type Strains, Phase III (KMG-III): the genomes of soil and plant-associated and newly described type strains.</title>
        <authorList>
            <person name="Whitman W."/>
        </authorList>
    </citation>
    <scope>NUCLEOTIDE SEQUENCE [LARGE SCALE GENOMIC DNA]</scope>
    <source>
        <strain evidence="10 11">BL24</strain>
    </source>
</reference>
<feature type="domain" description="Spore germination protein N-terminal" evidence="9">
    <location>
        <begin position="25"/>
        <end position="194"/>
    </location>
</feature>
<evidence type="ECO:0000256" key="2">
    <source>
        <dbReference type="ARBA" id="ARBA00007886"/>
    </source>
</evidence>
<dbReference type="GO" id="GO:0009847">
    <property type="term" value="P:spore germination"/>
    <property type="evidence" value="ECO:0007669"/>
    <property type="project" value="InterPro"/>
</dbReference>
<comment type="similarity">
    <text evidence="2">Belongs to the GerABKC lipoprotein family.</text>
</comment>
<evidence type="ECO:0000313" key="10">
    <source>
        <dbReference type="EMBL" id="TYP71151.1"/>
    </source>
</evidence>
<keyword evidence="7" id="KW-0449">Lipoprotein</keyword>
<keyword evidence="3" id="KW-0309">Germination</keyword>
<organism evidence="10 11">
    <name type="scientific">Paenibacillus methanolicus</name>
    <dbReference type="NCBI Taxonomy" id="582686"/>
    <lineage>
        <taxon>Bacteria</taxon>
        <taxon>Bacillati</taxon>
        <taxon>Bacillota</taxon>
        <taxon>Bacilli</taxon>
        <taxon>Bacillales</taxon>
        <taxon>Paenibacillaceae</taxon>
        <taxon>Paenibacillus</taxon>
    </lineage>
</organism>
<keyword evidence="6" id="KW-0564">Palmitate</keyword>
<evidence type="ECO:0000259" key="9">
    <source>
        <dbReference type="Pfam" id="PF25198"/>
    </source>
</evidence>
<evidence type="ECO:0000259" key="8">
    <source>
        <dbReference type="Pfam" id="PF05504"/>
    </source>
</evidence>
<name>A0A5S5BVD7_9BACL</name>
<dbReference type="InterPro" id="IPR057336">
    <property type="entry name" value="GerAC_N"/>
</dbReference>
<gene>
    <name evidence="10" type="ORF">BCM02_110101</name>
</gene>
<dbReference type="NCBIfam" id="TIGR02887">
    <property type="entry name" value="spore_ger_x_C"/>
    <property type="match status" value="1"/>
</dbReference>
<dbReference type="RefSeq" id="WP_187434400.1">
    <property type="nucleotide sequence ID" value="NZ_VNHS01000010.1"/>
</dbReference>
<dbReference type="Proteomes" id="UP000323257">
    <property type="component" value="Unassembled WGS sequence"/>
</dbReference>
<dbReference type="InterPro" id="IPR008844">
    <property type="entry name" value="Spore_GerAC-like"/>
</dbReference>
<keyword evidence="5" id="KW-0472">Membrane</keyword>
<dbReference type="InterPro" id="IPR038501">
    <property type="entry name" value="Spore_GerAC_C_sf"/>
</dbReference>
<feature type="domain" description="Spore germination GerAC-like C-terminal" evidence="8">
    <location>
        <begin position="206"/>
        <end position="364"/>
    </location>
</feature>
<protein>
    <submittedName>
        <fullName evidence="10">Ger(X)C family germination protein</fullName>
    </submittedName>
</protein>
<dbReference type="Gene3D" id="3.30.300.210">
    <property type="entry name" value="Nutrient germinant receptor protein C, domain 3"/>
    <property type="match status" value="1"/>
</dbReference>
<evidence type="ECO:0000256" key="5">
    <source>
        <dbReference type="ARBA" id="ARBA00023136"/>
    </source>
</evidence>
<evidence type="ECO:0000256" key="7">
    <source>
        <dbReference type="ARBA" id="ARBA00023288"/>
    </source>
</evidence>
<comment type="subcellular location">
    <subcellularLocation>
        <location evidence="1">Membrane</location>
        <topology evidence="1">Lipid-anchor</topology>
    </subcellularLocation>
</comment>
<keyword evidence="4" id="KW-0732">Signal</keyword>
<evidence type="ECO:0000256" key="1">
    <source>
        <dbReference type="ARBA" id="ARBA00004635"/>
    </source>
</evidence>
<evidence type="ECO:0000256" key="3">
    <source>
        <dbReference type="ARBA" id="ARBA00022544"/>
    </source>
</evidence>
<dbReference type="Pfam" id="PF25198">
    <property type="entry name" value="Spore_GerAC_N"/>
    <property type="match status" value="1"/>
</dbReference>
<accession>A0A5S5BVD7</accession>
<comment type="caution">
    <text evidence="10">The sequence shown here is derived from an EMBL/GenBank/DDBJ whole genome shotgun (WGS) entry which is preliminary data.</text>
</comment>
<keyword evidence="11" id="KW-1185">Reference proteome</keyword>